<sequence length="227" mass="24920">MARSLCIPGVFLLFSALVLLVLTSISVPFLDGLDTARTHFNDQAHLPQAPDGGIMDSVRFGIWGYCTINQAGDKTCHRDRAYSFSIKSPGNGDTINISANWTRGLIVTPIAAAVTLLAFLFSLSSHLTVEIVASILSFLAALLTLIAFAIDIALFAFVKHEMDNLQIQAKTITAPGFWLTFASFILLLLGGCTVIFGHRRNRANAGNYQSYPMSSSRRGFWQRFRRS</sequence>
<accession>A0A164WX01</accession>
<dbReference type="EMBL" id="KV419401">
    <property type="protein sequence ID" value="KZS95441.1"/>
    <property type="molecule type" value="Genomic_DNA"/>
</dbReference>
<keyword evidence="2" id="KW-0732">Signal</keyword>
<proteinExistence type="predicted"/>
<dbReference type="Proteomes" id="UP000076722">
    <property type="component" value="Unassembled WGS sequence"/>
</dbReference>
<dbReference type="GO" id="GO:0005886">
    <property type="term" value="C:plasma membrane"/>
    <property type="evidence" value="ECO:0007669"/>
    <property type="project" value="InterPro"/>
</dbReference>
<dbReference type="InterPro" id="IPR009571">
    <property type="entry name" value="SUR7/Rim9-like_fungi"/>
</dbReference>
<feature type="transmembrane region" description="Helical" evidence="1">
    <location>
        <begin position="104"/>
        <end position="123"/>
    </location>
</feature>
<dbReference type="PANTHER" id="PTHR28013:SF4">
    <property type="entry name" value="MARVEL DOMAIN-CONTAINING PROTEIN"/>
    <property type="match status" value="1"/>
</dbReference>
<name>A0A164WX01_9AGAM</name>
<feature type="chain" id="PRO_5007854164" evidence="2">
    <location>
        <begin position="33"/>
        <end position="227"/>
    </location>
</feature>
<dbReference type="PANTHER" id="PTHR28013">
    <property type="entry name" value="PROTEIN DCV1-RELATED"/>
    <property type="match status" value="1"/>
</dbReference>
<evidence type="ECO:0000256" key="2">
    <source>
        <dbReference type="SAM" id="SignalP"/>
    </source>
</evidence>
<evidence type="ECO:0000313" key="3">
    <source>
        <dbReference type="EMBL" id="KZS95441.1"/>
    </source>
</evidence>
<dbReference type="GO" id="GO:0032153">
    <property type="term" value="C:cell division site"/>
    <property type="evidence" value="ECO:0007669"/>
    <property type="project" value="TreeGrafter"/>
</dbReference>
<evidence type="ECO:0000256" key="1">
    <source>
        <dbReference type="SAM" id="Phobius"/>
    </source>
</evidence>
<keyword evidence="4" id="KW-1185">Reference proteome</keyword>
<reference evidence="3 4" key="1">
    <citation type="journal article" date="2016" name="Mol. Biol. Evol.">
        <title>Comparative Genomics of Early-Diverging Mushroom-Forming Fungi Provides Insights into the Origins of Lignocellulose Decay Capabilities.</title>
        <authorList>
            <person name="Nagy L.G."/>
            <person name="Riley R."/>
            <person name="Tritt A."/>
            <person name="Adam C."/>
            <person name="Daum C."/>
            <person name="Floudas D."/>
            <person name="Sun H."/>
            <person name="Yadav J.S."/>
            <person name="Pangilinan J."/>
            <person name="Larsson K.H."/>
            <person name="Matsuura K."/>
            <person name="Barry K."/>
            <person name="Labutti K."/>
            <person name="Kuo R."/>
            <person name="Ohm R.A."/>
            <person name="Bhattacharya S.S."/>
            <person name="Shirouzu T."/>
            <person name="Yoshinaga Y."/>
            <person name="Martin F.M."/>
            <person name="Grigoriev I.V."/>
            <person name="Hibbett D.S."/>
        </authorList>
    </citation>
    <scope>NUCLEOTIDE SEQUENCE [LARGE SCALE GENOMIC DNA]</scope>
    <source>
        <strain evidence="3 4">HHB9708</strain>
    </source>
</reference>
<protein>
    <submittedName>
        <fullName evidence="3">Pali-domain-containing protein</fullName>
    </submittedName>
</protein>
<feature type="signal peptide" evidence="2">
    <location>
        <begin position="1"/>
        <end position="32"/>
    </location>
</feature>
<keyword evidence="1" id="KW-1133">Transmembrane helix</keyword>
<dbReference type="STRING" id="1314777.A0A164WX01"/>
<evidence type="ECO:0000313" key="4">
    <source>
        <dbReference type="Proteomes" id="UP000076722"/>
    </source>
</evidence>
<dbReference type="Gene3D" id="1.20.140.150">
    <property type="match status" value="1"/>
</dbReference>
<dbReference type="InterPro" id="IPR051380">
    <property type="entry name" value="pH-response_reg_palI/RIM9"/>
</dbReference>
<dbReference type="GO" id="GO:0035838">
    <property type="term" value="C:growing cell tip"/>
    <property type="evidence" value="ECO:0007669"/>
    <property type="project" value="TreeGrafter"/>
</dbReference>
<keyword evidence="1" id="KW-0472">Membrane</keyword>
<dbReference type="AlphaFoldDB" id="A0A164WX01"/>
<gene>
    <name evidence="3" type="ORF">SISNIDRAFT_452045</name>
</gene>
<feature type="transmembrane region" description="Helical" evidence="1">
    <location>
        <begin position="177"/>
        <end position="197"/>
    </location>
</feature>
<dbReference type="OrthoDB" id="2354757at2759"/>
<organism evidence="3 4">
    <name type="scientific">Sistotremastrum niveocremeum HHB9708</name>
    <dbReference type="NCBI Taxonomy" id="1314777"/>
    <lineage>
        <taxon>Eukaryota</taxon>
        <taxon>Fungi</taxon>
        <taxon>Dikarya</taxon>
        <taxon>Basidiomycota</taxon>
        <taxon>Agaricomycotina</taxon>
        <taxon>Agaricomycetes</taxon>
        <taxon>Sistotremastrales</taxon>
        <taxon>Sistotremastraceae</taxon>
        <taxon>Sertulicium</taxon>
        <taxon>Sertulicium niveocremeum</taxon>
    </lineage>
</organism>
<feature type="transmembrane region" description="Helical" evidence="1">
    <location>
        <begin position="135"/>
        <end position="157"/>
    </location>
</feature>
<keyword evidence="1" id="KW-0812">Transmembrane</keyword>
<dbReference type="Pfam" id="PF06687">
    <property type="entry name" value="SUR7"/>
    <property type="match status" value="1"/>
</dbReference>